<organism evidence="2 3">
    <name type="scientific">Photobacterium halotolerans</name>
    <dbReference type="NCBI Taxonomy" id="265726"/>
    <lineage>
        <taxon>Bacteria</taxon>
        <taxon>Pseudomonadati</taxon>
        <taxon>Pseudomonadota</taxon>
        <taxon>Gammaproteobacteria</taxon>
        <taxon>Vibrionales</taxon>
        <taxon>Vibrionaceae</taxon>
        <taxon>Photobacterium</taxon>
    </lineage>
</organism>
<keyword evidence="1" id="KW-0732">Signal</keyword>
<dbReference type="RefSeq" id="WP_046218746.1">
    <property type="nucleotide sequence ID" value="NZ_JWYV01000001.1"/>
</dbReference>
<evidence type="ECO:0000313" key="2">
    <source>
        <dbReference type="EMBL" id="KKD01417.1"/>
    </source>
</evidence>
<feature type="signal peptide" evidence="1">
    <location>
        <begin position="1"/>
        <end position="22"/>
    </location>
</feature>
<reference evidence="2 3" key="1">
    <citation type="submission" date="2014-12" db="EMBL/GenBank/DDBJ databases">
        <title>Mercury Reductase activity and rhizosphere competence traits in the genome of root associated Photobacterium halotolerans MELD1.</title>
        <authorList>
            <person name="Mathew D.C."/>
            <person name="Huang C.-C."/>
        </authorList>
    </citation>
    <scope>NUCLEOTIDE SEQUENCE [LARGE SCALE GENOMIC DNA]</scope>
    <source>
        <strain evidence="2 3">MELD1</strain>
    </source>
</reference>
<evidence type="ECO:0000256" key="1">
    <source>
        <dbReference type="SAM" id="SignalP"/>
    </source>
</evidence>
<dbReference type="AlphaFoldDB" id="A0A0F5VHV1"/>
<feature type="chain" id="PRO_5002496084" evidence="1">
    <location>
        <begin position="23"/>
        <end position="149"/>
    </location>
</feature>
<keyword evidence="3" id="KW-1185">Reference proteome</keyword>
<gene>
    <name evidence="2" type="ORF">KY46_00885</name>
</gene>
<dbReference type="Proteomes" id="UP000033633">
    <property type="component" value="Unassembled WGS sequence"/>
</dbReference>
<sequence>MIKGLSAATLAFLTLVSVSVQGKVVYSEPKKLTLISEDFGREFELACDSSSKETVLSTHQLNQEYTLRFHFDKSNFRQVYLPRYKNASWWTSDSYQYRWQLEVLKNIAASNKLTIYSLIQGEEYLSYDVDLKGSSKLVKQFKSDCGFRI</sequence>
<evidence type="ECO:0000313" key="3">
    <source>
        <dbReference type="Proteomes" id="UP000033633"/>
    </source>
</evidence>
<accession>A0A0F5VHV1</accession>
<dbReference type="PATRIC" id="fig|265726.11.peg.192"/>
<proteinExistence type="predicted"/>
<dbReference type="EMBL" id="JWYV01000001">
    <property type="protein sequence ID" value="KKD01417.1"/>
    <property type="molecule type" value="Genomic_DNA"/>
</dbReference>
<protein>
    <submittedName>
        <fullName evidence="2">Uncharacterized protein</fullName>
    </submittedName>
</protein>
<comment type="caution">
    <text evidence="2">The sequence shown here is derived from an EMBL/GenBank/DDBJ whole genome shotgun (WGS) entry which is preliminary data.</text>
</comment>
<name>A0A0F5VHV1_9GAMM</name>